<sequence length="637" mass="69687">MMMMMLNPRTIPFFRRPLPALTILAALLAAAPACYGQSAPQPQTAPQVAPGPPITAQTAAGDPPARVGRLAQMNGTVSFHTADADQWSPASLNYPVTSGNALWTEPGARAMLQIGSGSRLVMDGGTELDIATLDDSTLAASVPQGSVYLQVDSLVAGERYTIRTPRGDLDVTARGRYVVAAGDDDHPTTATVLEGAAKIGDHAVPAGQTASLSGPLDSADPAQITLAAARPDAFTQSVLAAEDRPAPTPSTAAAPPPAAALPQQVSGMTGAQDLAAVGTWSTAPDYGNVWYPPVSAGWVPYRDGHWAWVAPWGWTWVADEPWGFAPFHYGRWVVIHDRWAWSPGLHVDVRYGRPRPVYAPALVVFFGGGASIGVLTSDVGWVPLGWHEAYYPPYRVSRTYIRNVNITHVTNITRVTNVSTVNRATINRYHNVAGATVVNRTVMRDARPVQHSVTQVSRQQYANLHPNRQPAIRPAAVQAIHATAPGPRIQPRSQSQAEVRRPSAQIAPQSRSQPQAHLPQQKPPQGHDHMSRPRQSAAQPAVQADITRQQDSRRQQDARMQQHEAARREDEQRVARESDQRRQQDIRLRQQRDTMQHQEQQRRAQQQATQQQDSQRRDSQHRSRQSDNKERAPDPPE</sequence>
<feature type="compositionally biased region" description="Low complexity" evidence="1">
    <location>
        <begin position="603"/>
        <end position="613"/>
    </location>
</feature>
<feature type="region of interest" description="Disordered" evidence="1">
    <location>
        <begin position="242"/>
        <end position="261"/>
    </location>
</feature>
<evidence type="ECO:0000256" key="1">
    <source>
        <dbReference type="SAM" id="MobiDB-lite"/>
    </source>
</evidence>
<feature type="compositionally biased region" description="Polar residues" evidence="1">
    <location>
        <begin position="506"/>
        <end position="515"/>
    </location>
</feature>
<feature type="region of interest" description="Disordered" evidence="1">
    <location>
        <begin position="36"/>
        <end position="62"/>
    </location>
</feature>
<dbReference type="EMBL" id="JBHRYJ010000004">
    <property type="protein sequence ID" value="MFC3677540.1"/>
    <property type="molecule type" value="Genomic_DNA"/>
</dbReference>
<feature type="chain" id="PRO_5047027936" evidence="2">
    <location>
        <begin position="36"/>
        <end position="637"/>
    </location>
</feature>
<keyword evidence="2" id="KW-0732">Signal</keyword>
<dbReference type="RefSeq" id="WP_379729093.1">
    <property type="nucleotide sequence ID" value="NZ_JBHRYJ010000004.1"/>
</dbReference>
<feature type="domain" description="FecR protein" evidence="3">
    <location>
        <begin position="102"/>
        <end position="197"/>
    </location>
</feature>
<dbReference type="InterPro" id="IPR046535">
    <property type="entry name" value="DUF6600"/>
</dbReference>
<organism evidence="4 5">
    <name type="scientific">Ferrovibrio xuzhouensis</name>
    <dbReference type="NCBI Taxonomy" id="1576914"/>
    <lineage>
        <taxon>Bacteria</taxon>
        <taxon>Pseudomonadati</taxon>
        <taxon>Pseudomonadota</taxon>
        <taxon>Alphaproteobacteria</taxon>
        <taxon>Rhodospirillales</taxon>
        <taxon>Rhodospirillaceae</taxon>
        <taxon>Ferrovibrio</taxon>
    </lineage>
</organism>
<evidence type="ECO:0000313" key="4">
    <source>
        <dbReference type="EMBL" id="MFC3677540.1"/>
    </source>
</evidence>
<proteinExistence type="predicted"/>
<feature type="compositionally biased region" description="Basic and acidic residues" evidence="1">
    <location>
        <begin position="548"/>
        <end position="602"/>
    </location>
</feature>
<feature type="compositionally biased region" description="Basic and acidic residues" evidence="1">
    <location>
        <begin position="614"/>
        <end position="637"/>
    </location>
</feature>
<dbReference type="PANTHER" id="PTHR38731">
    <property type="entry name" value="LIPL45-RELATED LIPOPROTEIN-RELATED"/>
    <property type="match status" value="1"/>
</dbReference>
<dbReference type="Pfam" id="PF20245">
    <property type="entry name" value="DUF6600"/>
    <property type="match status" value="1"/>
</dbReference>
<protein>
    <submittedName>
        <fullName evidence="4">DUF6600 domain-containing protein</fullName>
    </submittedName>
</protein>
<dbReference type="PANTHER" id="PTHR38731:SF1">
    <property type="entry name" value="FECR PROTEIN DOMAIN-CONTAINING PROTEIN"/>
    <property type="match status" value="1"/>
</dbReference>
<feature type="region of interest" description="Disordered" evidence="1">
    <location>
        <begin position="485"/>
        <end position="637"/>
    </location>
</feature>
<dbReference type="InterPro" id="IPR006860">
    <property type="entry name" value="FecR"/>
</dbReference>
<dbReference type="Pfam" id="PF04773">
    <property type="entry name" value="FecR"/>
    <property type="match status" value="1"/>
</dbReference>
<dbReference type="Proteomes" id="UP001595711">
    <property type="component" value="Unassembled WGS sequence"/>
</dbReference>
<gene>
    <name evidence="4" type="ORF">ACFOOQ_18440</name>
</gene>
<evidence type="ECO:0000256" key="2">
    <source>
        <dbReference type="SAM" id="SignalP"/>
    </source>
</evidence>
<feature type="compositionally biased region" description="Low complexity" evidence="1">
    <location>
        <begin position="36"/>
        <end position="48"/>
    </location>
</feature>
<name>A0ABV7VJ57_9PROT</name>
<accession>A0ABV7VJ57</accession>
<evidence type="ECO:0000313" key="5">
    <source>
        <dbReference type="Proteomes" id="UP001595711"/>
    </source>
</evidence>
<reference evidence="5" key="1">
    <citation type="journal article" date="2019" name="Int. J. Syst. Evol. Microbiol.">
        <title>The Global Catalogue of Microorganisms (GCM) 10K type strain sequencing project: providing services to taxonomists for standard genome sequencing and annotation.</title>
        <authorList>
            <consortium name="The Broad Institute Genomics Platform"/>
            <consortium name="The Broad Institute Genome Sequencing Center for Infectious Disease"/>
            <person name="Wu L."/>
            <person name="Ma J."/>
        </authorList>
    </citation>
    <scope>NUCLEOTIDE SEQUENCE [LARGE SCALE GENOMIC DNA]</scope>
    <source>
        <strain evidence="5">KCTC 42182</strain>
    </source>
</reference>
<comment type="caution">
    <text evidence="4">The sequence shown here is derived from an EMBL/GenBank/DDBJ whole genome shotgun (WGS) entry which is preliminary data.</text>
</comment>
<feature type="signal peptide" evidence="2">
    <location>
        <begin position="1"/>
        <end position="35"/>
    </location>
</feature>
<keyword evidence="5" id="KW-1185">Reference proteome</keyword>
<evidence type="ECO:0000259" key="3">
    <source>
        <dbReference type="Pfam" id="PF04773"/>
    </source>
</evidence>